<dbReference type="AlphaFoldDB" id="A0A6M3L367"/>
<accession>A0A6M3L367</accession>
<protein>
    <submittedName>
        <fullName evidence="1">Uncharacterized protein</fullName>
    </submittedName>
</protein>
<name>A0A6M3L367_9ZZZZ</name>
<sequence>MPSGRVGGLGFPVKWHYPGKKEICETNRKYGLCADMGRLGKLPLVRVERIKRKRIDFGPIQVTRKDLIVAPKKQASLLRRVAQKVKSLFTQQKVR</sequence>
<proteinExistence type="predicted"/>
<dbReference type="EMBL" id="MT142769">
    <property type="protein sequence ID" value="QJA88302.1"/>
    <property type="molecule type" value="Genomic_DNA"/>
</dbReference>
<evidence type="ECO:0000313" key="1">
    <source>
        <dbReference type="EMBL" id="QJA88302.1"/>
    </source>
</evidence>
<organism evidence="1">
    <name type="scientific">viral metagenome</name>
    <dbReference type="NCBI Taxonomy" id="1070528"/>
    <lineage>
        <taxon>unclassified sequences</taxon>
        <taxon>metagenomes</taxon>
        <taxon>organismal metagenomes</taxon>
    </lineage>
</organism>
<reference evidence="1" key="1">
    <citation type="submission" date="2020-03" db="EMBL/GenBank/DDBJ databases">
        <title>The deep terrestrial virosphere.</title>
        <authorList>
            <person name="Holmfeldt K."/>
            <person name="Nilsson E."/>
            <person name="Simone D."/>
            <person name="Lopez-Fernandez M."/>
            <person name="Wu X."/>
            <person name="de Brujin I."/>
            <person name="Lundin D."/>
            <person name="Andersson A."/>
            <person name="Bertilsson S."/>
            <person name="Dopson M."/>
        </authorList>
    </citation>
    <scope>NUCLEOTIDE SEQUENCE</scope>
    <source>
        <strain evidence="1">MM415B02787</strain>
    </source>
</reference>
<gene>
    <name evidence="1" type="ORF">MM415B02787_0007</name>
</gene>